<proteinExistence type="predicted"/>
<name>A0A4Y8Q756_9BACL</name>
<reference evidence="1 2" key="1">
    <citation type="submission" date="2017-03" db="EMBL/GenBank/DDBJ databases">
        <title>Isolation of Levoglucosan Utilizing Bacteria.</title>
        <authorList>
            <person name="Arya A.S."/>
        </authorList>
    </citation>
    <scope>NUCLEOTIDE SEQUENCE [LARGE SCALE GENOMIC DNA]</scope>
    <source>
        <strain evidence="1 2">MEC069</strain>
    </source>
</reference>
<dbReference type="AlphaFoldDB" id="A0A4Y8Q756"/>
<organism evidence="1 2">
    <name type="scientific">Paenibacillus athensensis</name>
    <dbReference type="NCBI Taxonomy" id="1967502"/>
    <lineage>
        <taxon>Bacteria</taxon>
        <taxon>Bacillati</taxon>
        <taxon>Bacillota</taxon>
        <taxon>Bacilli</taxon>
        <taxon>Bacillales</taxon>
        <taxon>Paenibacillaceae</taxon>
        <taxon>Paenibacillus</taxon>
    </lineage>
</organism>
<accession>A0A4Y8Q756</accession>
<keyword evidence="2" id="KW-1185">Reference proteome</keyword>
<gene>
    <name evidence="1" type="ORF">B5M42_05720</name>
</gene>
<protein>
    <submittedName>
        <fullName evidence="1">Uncharacterized protein</fullName>
    </submittedName>
</protein>
<dbReference type="EMBL" id="MYFO01000005">
    <property type="protein sequence ID" value="TFE90166.1"/>
    <property type="molecule type" value="Genomic_DNA"/>
</dbReference>
<evidence type="ECO:0000313" key="2">
    <source>
        <dbReference type="Proteomes" id="UP000298246"/>
    </source>
</evidence>
<sequence length="122" mass="13696">MVKMSLWTLVFLLVWVGGYWWTHREKGPDPALKSVVANYVGSDGAIHDPTGDLGVTNKEDVSFQLKGDQLAISYGKQLFRIDLRKDGQDVFRSLQALGVTVEQDANGRVTVRYHGEAVKRFE</sequence>
<evidence type="ECO:0000313" key="1">
    <source>
        <dbReference type="EMBL" id="TFE90166.1"/>
    </source>
</evidence>
<dbReference type="Proteomes" id="UP000298246">
    <property type="component" value="Unassembled WGS sequence"/>
</dbReference>
<comment type="caution">
    <text evidence="1">The sequence shown here is derived from an EMBL/GenBank/DDBJ whole genome shotgun (WGS) entry which is preliminary data.</text>
</comment>